<proteinExistence type="predicted"/>
<dbReference type="Pfam" id="PF19803">
    <property type="entry name" value="DUF6286"/>
    <property type="match status" value="1"/>
</dbReference>
<dbReference type="RefSeq" id="WP_179645046.1">
    <property type="nucleotide sequence ID" value="NZ_BAAAYY010000031.1"/>
</dbReference>
<comment type="caution">
    <text evidence="3">The sequence shown here is derived from an EMBL/GenBank/DDBJ whole genome shotgun (WGS) entry which is preliminary data.</text>
</comment>
<name>A0A852U1W6_9ACTN</name>
<evidence type="ECO:0000313" key="3">
    <source>
        <dbReference type="EMBL" id="NYE49372.1"/>
    </source>
</evidence>
<keyword evidence="1" id="KW-0472">Membrane</keyword>
<keyword evidence="1" id="KW-0812">Transmembrane</keyword>
<keyword evidence="4" id="KW-1185">Reference proteome</keyword>
<dbReference type="InterPro" id="IPR046253">
    <property type="entry name" value="DUF6286"/>
</dbReference>
<dbReference type="EMBL" id="JACCCC010000001">
    <property type="protein sequence ID" value="NYE49372.1"/>
    <property type="molecule type" value="Genomic_DNA"/>
</dbReference>
<organism evidence="3 4">
    <name type="scientific">Spinactinospora alkalitolerans</name>
    <dbReference type="NCBI Taxonomy" id="687207"/>
    <lineage>
        <taxon>Bacteria</taxon>
        <taxon>Bacillati</taxon>
        <taxon>Actinomycetota</taxon>
        <taxon>Actinomycetes</taxon>
        <taxon>Streptosporangiales</taxon>
        <taxon>Nocardiopsidaceae</taxon>
        <taxon>Spinactinospora</taxon>
    </lineage>
</organism>
<gene>
    <name evidence="3" type="ORF">HDA32_004492</name>
</gene>
<dbReference type="AlphaFoldDB" id="A0A852U1W6"/>
<dbReference type="Proteomes" id="UP000589036">
    <property type="component" value="Unassembled WGS sequence"/>
</dbReference>
<accession>A0A852U1W6</accession>
<evidence type="ECO:0000259" key="2">
    <source>
        <dbReference type="Pfam" id="PF19803"/>
    </source>
</evidence>
<keyword evidence="1" id="KW-1133">Transmembrane helix</keyword>
<evidence type="ECO:0000313" key="4">
    <source>
        <dbReference type="Proteomes" id="UP000589036"/>
    </source>
</evidence>
<reference evidence="3 4" key="1">
    <citation type="submission" date="2020-07" db="EMBL/GenBank/DDBJ databases">
        <title>Sequencing the genomes of 1000 actinobacteria strains.</title>
        <authorList>
            <person name="Klenk H.-P."/>
        </authorList>
    </citation>
    <scope>NUCLEOTIDE SEQUENCE [LARGE SCALE GENOMIC DNA]</scope>
    <source>
        <strain evidence="3 4">CXB654</strain>
    </source>
</reference>
<feature type="transmembrane region" description="Helical" evidence="1">
    <location>
        <begin position="86"/>
        <end position="104"/>
    </location>
</feature>
<evidence type="ECO:0000256" key="1">
    <source>
        <dbReference type="SAM" id="Phobius"/>
    </source>
</evidence>
<feature type="domain" description="DUF6286" evidence="2">
    <location>
        <begin position="93"/>
        <end position="197"/>
    </location>
</feature>
<protein>
    <recommendedName>
        <fullName evidence="2">DUF6286 domain-containing protein</fullName>
    </recommendedName>
</protein>
<sequence length="201" mass="21664">MTTVEEALSRPDPGVARRARRVAVHTFRPYRSWPAFIAGALLMVVAGLAAAEVISALVGSPLRLLPFERAAGYAGGARWSDPTVQVASGVLALIGLVLISLALVPGRGRWTALRTEDPNLVVGLSKSGLRRALAAAACDVDGVRSAHVKVGRSRVKVRAHTELRRDEELPEQVRSAVRQRVAELAPVRELKVRTQVRYAKA</sequence>
<feature type="transmembrane region" description="Helical" evidence="1">
    <location>
        <begin position="35"/>
        <end position="58"/>
    </location>
</feature>